<dbReference type="InterPro" id="IPR035959">
    <property type="entry name" value="RutC-like_sf"/>
</dbReference>
<dbReference type="PROSITE" id="PS51167">
    <property type="entry name" value="CHORISMATE_MUT_1"/>
    <property type="match status" value="1"/>
</dbReference>
<organism evidence="3 4">
    <name type="scientific">Fredinandcohnia salidurans</name>
    <dbReference type="NCBI Taxonomy" id="2595041"/>
    <lineage>
        <taxon>Bacteria</taxon>
        <taxon>Bacillati</taxon>
        <taxon>Bacillota</taxon>
        <taxon>Bacilli</taxon>
        <taxon>Bacillales</taxon>
        <taxon>Bacillaceae</taxon>
        <taxon>Fredinandcohnia</taxon>
    </lineage>
</organism>
<dbReference type="PANTHER" id="PTHR21164">
    <property type="entry name" value="CHORISMATE MUTASE"/>
    <property type="match status" value="1"/>
</dbReference>
<evidence type="ECO:0000256" key="2">
    <source>
        <dbReference type="PROSITE-ProRule" id="PRU00514"/>
    </source>
</evidence>
<dbReference type="SUPFAM" id="SSF55298">
    <property type="entry name" value="YjgF-like"/>
    <property type="match status" value="1"/>
</dbReference>
<keyword evidence="2" id="KW-0028">Amino-acid biosynthesis</keyword>
<dbReference type="EMBL" id="JBHUEK010000004">
    <property type="protein sequence ID" value="MFD1777330.1"/>
    <property type="molecule type" value="Genomic_DNA"/>
</dbReference>
<proteinExistence type="predicted"/>
<dbReference type="PIRSF" id="PIRSF005965">
    <property type="entry name" value="Chor_mut_AroH"/>
    <property type="match status" value="1"/>
</dbReference>
<name>A0ABW4MHL1_9BACI</name>
<accession>A0ABW4MHL1</accession>
<dbReference type="GO" id="GO:0004106">
    <property type="term" value="F:chorismate mutase activity"/>
    <property type="evidence" value="ECO:0007669"/>
    <property type="project" value="UniProtKB-EC"/>
</dbReference>
<keyword evidence="4" id="KW-1185">Reference proteome</keyword>
<gene>
    <name evidence="3" type="primary">aroH</name>
    <name evidence="3" type="ORF">ACFSFW_01370</name>
</gene>
<dbReference type="Pfam" id="PF07736">
    <property type="entry name" value="CM_1"/>
    <property type="match status" value="1"/>
</dbReference>
<reference evidence="4" key="1">
    <citation type="journal article" date="2019" name="Int. J. Syst. Evol. Microbiol.">
        <title>The Global Catalogue of Microorganisms (GCM) 10K type strain sequencing project: providing services to taxonomists for standard genome sequencing and annotation.</title>
        <authorList>
            <consortium name="The Broad Institute Genomics Platform"/>
            <consortium name="The Broad Institute Genome Sequencing Center for Infectious Disease"/>
            <person name="Wu L."/>
            <person name="Ma J."/>
        </authorList>
    </citation>
    <scope>NUCLEOTIDE SEQUENCE [LARGE SCALE GENOMIC DNA]</scope>
    <source>
        <strain evidence="4">CCUG 15531</strain>
    </source>
</reference>
<keyword evidence="2 3" id="KW-0413">Isomerase</keyword>
<dbReference type="Gene3D" id="3.30.1330.40">
    <property type="entry name" value="RutC-like"/>
    <property type="match status" value="1"/>
</dbReference>
<dbReference type="CDD" id="cd02185">
    <property type="entry name" value="AroH"/>
    <property type="match status" value="1"/>
</dbReference>
<sequence>MIRGIRGATTIKDNNRQEILTATEQLLRDMITENHIEAADVAQVVFSVTDDIDAAFPAAAARQIDGWTFVPVMSMREIPVPGSLPMCIRILMTVNTTVKQEEINHVYQNGAIVLRPDLSTVQGK</sequence>
<dbReference type="NCBIfam" id="TIGR01796">
    <property type="entry name" value="CM_mono_aroH"/>
    <property type="match status" value="1"/>
</dbReference>
<evidence type="ECO:0000313" key="4">
    <source>
        <dbReference type="Proteomes" id="UP001597227"/>
    </source>
</evidence>
<comment type="catalytic activity">
    <reaction evidence="2">
        <text>chorismate = prephenate</text>
        <dbReference type="Rhea" id="RHEA:13897"/>
        <dbReference type="ChEBI" id="CHEBI:29748"/>
        <dbReference type="ChEBI" id="CHEBI:29934"/>
        <dbReference type="EC" id="5.4.99.5"/>
    </reaction>
</comment>
<comment type="caution">
    <text evidence="3">The sequence shown here is derived from an EMBL/GenBank/DDBJ whole genome shotgun (WGS) entry which is preliminary data.</text>
</comment>
<dbReference type="EC" id="5.4.99.5" evidence="1 2"/>
<dbReference type="RefSeq" id="WP_304218913.1">
    <property type="nucleotide sequence ID" value="NZ_JBHUEK010000004.1"/>
</dbReference>
<dbReference type="Proteomes" id="UP001597227">
    <property type="component" value="Unassembled WGS sequence"/>
</dbReference>
<keyword evidence="2" id="KW-0057">Aromatic amino acid biosynthesis</keyword>
<dbReference type="InterPro" id="IPR008243">
    <property type="entry name" value="Chorismate_mutase_AroH"/>
</dbReference>
<dbReference type="PANTHER" id="PTHR21164:SF0">
    <property type="entry name" value="CHORISMATE MUTASE AROH"/>
    <property type="match status" value="1"/>
</dbReference>
<evidence type="ECO:0000256" key="1">
    <source>
        <dbReference type="NCBIfam" id="TIGR01796"/>
    </source>
</evidence>
<evidence type="ECO:0000313" key="3">
    <source>
        <dbReference type="EMBL" id="MFD1777330.1"/>
    </source>
</evidence>
<protein>
    <recommendedName>
        <fullName evidence="1 2">chorismate mutase</fullName>
        <ecNumber evidence="1 2">5.4.99.5</ecNumber>
    </recommendedName>
</protein>